<organism evidence="2 3">
    <name type="scientific">Flavivirga aquatica</name>
    <dbReference type="NCBI Taxonomy" id="1849968"/>
    <lineage>
        <taxon>Bacteria</taxon>
        <taxon>Pseudomonadati</taxon>
        <taxon>Bacteroidota</taxon>
        <taxon>Flavobacteriia</taxon>
        <taxon>Flavobacteriales</taxon>
        <taxon>Flavobacteriaceae</taxon>
        <taxon>Flavivirga</taxon>
    </lineage>
</organism>
<evidence type="ECO:0000313" key="2">
    <source>
        <dbReference type="EMBL" id="OEJ99056.1"/>
    </source>
</evidence>
<gene>
    <name evidence="2" type="ORF">A8C32_07720</name>
</gene>
<dbReference type="Proteomes" id="UP000095713">
    <property type="component" value="Unassembled WGS sequence"/>
</dbReference>
<feature type="transmembrane region" description="Helical" evidence="1">
    <location>
        <begin position="51"/>
        <end position="72"/>
    </location>
</feature>
<dbReference type="GO" id="GO:0005886">
    <property type="term" value="C:plasma membrane"/>
    <property type="evidence" value="ECO:0007669"/>
    <property type="project" value="TreeGrafter"/>
</dbReference>
<dbReference type="RefSeq" id="WP_069831739.1">
    <property type="nucleotide sequence ID" value="NZ_MDJD01000054.1"/>
</dbReference>
<name>A0A1E5SJ30_9FLAO</name>
<keyword evidence="1" id="KW-1133">Transmembrane helix</keyword>
<dbReference type="OrthoDB" id="9812349at2"/>
<accession>A0A1E5SJ30</accession>
<dbReference type="STRING" id="1849968.A8C32_07720"/>
<comment type="caution">
    <text evidence="2">The sequence shown here is derived from an EMBL/GenBank/DDBJ whole genome shotgun (WGS) entry which is preliminary data.</text>
</comment>
<feature type="transmembrane region" description="Helical" evidence="1">
    <location>
        <begin position="24"/>
        <end position="45"/>
    </location>
</feature>
<reference evidence="2 3" key="1">
    <citation type="submission" date="2016-05" db="EMBL/GenBank/DDBJ databases">
        <title>Draft Genome Sequence of Algibacter sp. Strain SK-16 Isolated from the Surface Water of Aburatsubo Inlet.</title>
        <authorList>
            <person name="Wong S.-K."/>
            <person name="Yoshizawa S."/>
            <person name="Nakajima Y."/>
            <person name="Ogura Y."/>
            <person name="Tetsuya H."/>
            <person name="Hamasaki K."/>
        </authorList>
    </citation>
    <scope>NUCLEOTIDE SEQUENCE [LARGE SCALE GENOMIC DNA]</scope>
    <source>
        <strain evidence="2 3">SK-16</strain>
    </source>
</reference>
<keyword evidence="1" id="KW-0472">Membrane</keyword>
<evidence type="ECO:0000256" key="1">
    <source>
        <dbReference type="SAM" id="Phobius"/>
    </source>
</evidence>
<dbReference type="InterPro" id="IPR008523">
    <property type="entry name" value="DUF805"/>
</dbReference>
<dbReference type="PANTHER" id="PTHR34980">
    <property type="entry name" value="INNER MEMBRANE PROTEIN-RELATED-RELATED"/>
    <property type="match status" value="1"/>
</dbReference>
<proteinExistence type="predicted"/>
<keyword evidence="3" id="KW-1185">Reference proteome</keyword>
<protein>
    <recommendedName>
        <fullName evidence="4">DUF805 domain-containing protein</fullName>
    </recommendedName>
</protein>
<dbReference type="Pfam" id="PF05656">
    <property type="entry name" value="DUF805"/>
    <property type="match status" value="1"/>
</dbReference>
<evidence type="ECO:0008006" key="4">
    <source>
        <dbReference type="Google" id="ProtNLM"/>
    </source>
</evidence>
<dbReference type="EMBL" id="MDJD01000054">
    <property type="protein sequence ID" value="OEJ99056.1"/>
    <property type="molecule type" value="Genomic_DNA"/>
</dbReference>
<feature type="transmembrane region" description="Helical" evidence="1">
    <location>
        <begin position="84"/>
        <end position="102"/>
    </location>
</feature>
<dbReference type="PANTHER" id="PTHR34980:SF2">
    <property type="entry name" value="INNER MEMBRANE PROTEIN YHAH-RELATED"/>
    <property type="match status" value="1"/>
</dbReference>
<evidence type="ECO:0000313" key="3">
    <source>
        <dbReference type="Proteomes" id="UP000095713"/>
    </source>
</evidence>
<keyword evidence="1" id="KW-0812">Transmembrane</keyword>
<sequence>MKWFLKVLIDNYANFSGRARRKEYWMFALFQIIIFIIIIFLGNFINDLFDIEIFNISFLIYFLATLIPWFAVNVRRLHDTGKSGGYLFINFIPLVGRIWYIVLMASEGGIEANKYGLNPKAPNFSEIEEIGKDL</sequence>
<dbReference type="AlphaFoldDB" id="A0A1E5SJ30"/>